<comment type="caution">
    <text evidence="2">The sequence shown here is derived from an EMBL/GenBank/DDBJ whole genome shotgun (WGS) entry which is preliminary data.</text>
</comment>
<name>A0A4C1VIN8_EUMVA</name>
<sequence length="78" mass="8475">MSPESKEPSEIRERGMLSPGERLSGFPLAASPAWIWDVFLPSFVLNDRPTPNSGPGTFPDFDLDHAPNCNPGPHSVSN</sequence>
<reference evidence="2 3" key="1">
    <citation type="journal article" date="2019" name="Commun. Biol.">
        <title>The bagworm genome reveals a unique fibroin gene that provides high tensile strength.</title>
        <authorList>
            <person name="Kono N."/>
            <person name="Nakamura H."/>
            <person name="Ohtoshi R."/>
            <person name="Tomita M."/>
            <person name="Numata K."/>
            <person name="Arakawa K."/>
        </authorList>
    </citation>
    <scope>NUCLEOTIDE SEQUENCE [LARGE SCALE GENOMIC DNA]</scope>
</reference>
<accession>A0A4C1VIN8</accession>
<keyword evidence="3" id="KW-1185">Reference proteome</keyword>
<organism evidence="2 3">
    <name type="scientific">Eumeta variegata</name>
    <name type="common">Bagworm moth</name>
    <name type="synonym">Eumeta japonica</name>
    <dbReference type="NCBI Taxonomy" id="151549"/>
    <lineage>
        <taxon>Eukaryota</taxon>
        <taxon>Metazoa</taxon>
        <taxon>Ecdysozoa</taxon>
        <taxon>Arthropoda</taxon>
        <taxon>Hexapoda</taxon>
        <taxon>Insecta</taxon>
        <taxon>Pterygota</taxon>
        <taxon>Neoptera</taxon>
        <taxon>Endopterygota</taxon>
        <taxon>Lepidoptera</taxon>
        <taxon>Glossata</taxon>
        <taxon>Ditrysia</taxon>
        <taxon>Tineoidea</taxon>
        <taxon>Psychidae</taxon>
        <taxon>Oiketicinae</taxon>
        <taxon>Eumeta</taxon>
    </lineage>
</organism>
<feature type="region of interest" description="Disordered" evidence="1">
    <location>
        <begin position="1"/>
        <end position="23"/>
    </location>
</feature>
<evidence type="ECO:0000313" key="2">
    <source>
        <dbReference type="EMBL" id="GBP38262.1"/>
    </source>
</evidence>
<proteinExistence type="predicted"/>
<gene>
    <name evidence="2" type="ORF">EVAR_29205_1</name>
</gene>
<dbReference type="EMBL" id="BGZK01000346">
    <property type="protein sequence ID" value="GBP38262.1"/>
    <property type="molecule type" value="Genomic_DNA"/>
</dbReference>
<evidence type="ECO:0000256" key="1">
    <source>
        <dbReference type="SAM" id="MobiDB-lite"/>
    </source>
</evidence>
<feature type="region of interest" description="Disordered" evidence="1">
    <location>
        <begin position="46"/>
        <end position="78"/>
    </location>
</feature>
<dbReference type="Proteomes" id="UP000299102">
    <property type="component" value="Unassembled WGS sequence"/>
</dbReference>
<evidence type="ECO:0000313" key="3">
    <source>
        <dbReference type="Proteomes" id="UP000299102"/>
    </source>
</evidence>
<dbReference type="AlphaFoldDB" id="A0A4C1VIN8"/>
<feature type="compositionally biased region" description="Basic and acidic residues" evidence="1">
    <location>
        <begin position="1"/>
        <end position="15"/>
    </location>
</feature>
<protein>
    <submittedName>
        <fullName evidence="2">Uncharacterized protein</fullName>
    </submittedName>
</protein>
<dbReference type="OrthoDB" id="5962536at2759"/>